<gene>
    <name evidence="12" type="ORF">CLIB1423_09S01662</name>
</gene>
<feature type="compositionally biased region" description="Polar residues" evidence="9">
    <location>
        <begin position="279"/>
        <end position="295"/>
    </location>
</feature>
<organism evidence="12 13">
    <name type="scientific">[Candida] railenensis</name>
    <dbReference type="NCBI Taxonomy" id="45579"/>
    <lineage>
        <taxon>Eukaryota</taxon>
        <taxon>Fungi</taxon>
        <taxon>Dikarya</taxon>
        <taxon>Ascomycota</taxon>
        <taxon>Saccharomycotina</taxon>
        <taxon>Pichiomycetes</taxon>
        <taxon>Debaryomycetaceae</taxon>
        <taxon>Kurtzmaniella</taxon>
    </lineage>
</organism>
<protein>
    <recommendedName>
        <fullName evidence="7">endopeptidase La</fullName>
        <ecNumber evidence="7">3.4.21.53</ecNumber>
    </recommendedName>
</protein>
<dbReference type="Pfam" id="PF00004">
    <property type="entry name" value="AAA"/>
    <property type="match status" value="1"/>
</dbReference>
<dbReference type="Proteomes" id="UP000837801">
    <property type="component" value="Unassembled WGS sequence"/>
</dbReference>
<dbReference type="InterPro" id="IPR003111">
    <property type="entry name" value="Lon_prtase_N"/>
</dbReference>
<comment type="catalytic activity">
    <reaction evidence="6">
        <text>Hydrolysis of proteins in presence of ATP.</text>
        <dbReference type="EC" id="3.4.21.53"/>
    </reaction>
</comment>
<dbReference type="Gene3D" id="2.30.130.40">
    <property type="entry name" value="LON domain-like"/>
    <property type="match status" value="1"/>
</dbReference>
<dbReference type="InterPro" id="IPR003959">
    <property type="entry name" value="ATPase_AAA_core"/>
</dbReference>
<reference evidence="12" key="1">
    <citation type="submission" date="2022-03" db="EMBL/GenBank/DDBJ databases">
        <authorList>
            <person name="Legras J.-L."/>
            <person name="Devillers H."/>
            <person name="Grondin C."/>
        </authorList>
    </citation>
    <scope>NUCLEOTIDE SEQUENCE</scope>
    <source>
        <strain evidence="12">CLIB 1423</strain>
    </source>
</reference>
<dbReference type="SMART" id="SM00382">
    <property type="entry name" value="AAA"/>
    <property type="match status" value="1"/>
</dbReference>
<evidence type="ECO:0000256" key="8">
    <source>
        <dbReference type="PROSITE-ProRule" id="PRU01122"/>
    </source>
</evidence>
<feature type="region of interest" description="Disordered" evidence="9">
    <location>
        <begin position="276"/>
        <end position="308"/>
    </location>
</feature>
<dbReference type="GO" id="GO:0016887">
    <property type="term" value="F:ATP hydrolysis activity"/>
    <property type="evidence" value="ECO:0007669"/>
    <property type="project" value="InterPro"/>
</dbReference>
<evidence type="ECO:0000256" key="9">
    <source>
        <dbReference type="SAM" id="MobiDB-lite"/>
    </source>
</evidence>
<feature type="compositionally biased region" description="Basic and acidic residues" evidence="9">
    <location>
        <begin position="85"/>
        <end position="101"/>
    </location>
</feature>
<feature type="domain" description="Lon proteolytic" evidence="10">
    <location>
        <begin position="902"/>
        <end position="1090"/>
    </location>
</feature>
<dbReference type="InterPro" id="IPR027417">
    <property type="entry name" value="P-loop_NTPase"/>
</dbReference>
<evidence type="ECO:0000256" key="6">
    <source>
        <dbReference type="ARBA" id="ARBA00050665"/>
    </source>
</evidence>
<dbReference type="InterPro" id="IPR015947">
    <property type="entry name" value="PUA-like_sf"/>
</dbReference>
<dbReference type="InterPro" id="IPR027065">
    <property type="entry name" value="Lon_Prtase"/>
</dbReference>
<dbReference type="GO" id="GO:0003697">
    <property type="term" value="F:single-stranded DNA binding"/>
    <property type="evidence" value="ECO:0007669"/>
    <property type="project" value="TreeGrafter"/>
</dbReference>
<dbReference type="Gene3D" id="1.10.8.60">
    <property type="match status" value="1"/>
</dbReference>
<dbReference type="OrthoDB" id="2411602at2759"/>
<feature type="compositionally biased region" description="Basic and acidic residues" evidence="9">
    <location>
        <begin position="110"/>
        <end position="132"/>
    </location>
</feature>
<dbReference type="GO" id="GO:0006515">
    <property type="term" value="P:protein quality control for misfolded or incompletely synthesized proteins"/>
    <property type="evidence" value="ECO:0007669"/>
    <property type="project" value="TreeGrafter"/>
</dbReference>
<evidence type="ECO:0000256" key="2">
    <source>
        <dbReference type="ARBA" id="ARBA00022741"/>
    </source>
</evidence>
<feature type="compositionally biased region" description="Basic and acidic residues" evidence="9">
    <location>
        <begin position="799"/>
        <end position="814"/>
    </location>
</feature>
<feature type="domain" description="Lon N-terminal" evidence="11">
    <location>
        <begin position="174"/>
        <end position="417"/>
    </location>
</feature>
<comment type="caution">
    <text evidence="12">The sequence shown here is derived from an EMBL/GenBank/DDBJ whole genome shotgun (WGS) entry which is preliminary data.</text>
</comment>
<dbReference type="GO" id="GO:0005759">
    <property type="term" value="C:mitochondrial matrix"/>
    <property type="evidence" value="ECO:0007669"/>
    <property type="project" value="TreeGrafter"/>
</dbReference>
<dbReference type="InterPro" id="IPR004815">
    <property type="entry name" value="Lon_bac/euk-typ"/>
</dbReference>
<feature type="compositionally biased region" description="Low complexity" evidence="9">
    <location>
        <begin position="133"/>
        <end position="148"/>
    </location>
</feature>
<dbReference type="GO" id="GO:0004176">
    <property type="term" value="F:ATP-dependent peptidase activity"/>
    <property type="evidence" value="ECO:0007669"/>
    <property type="project" value="UniProtKB-UniRule"/>
</dbReference>
<feature type="compositionally biased region" description="Basic and acidic residues" evidence="9">
    <location>
        <begin position="821"/>
        <end position="841"/>
    </location>
</feature>
<sequence length="1116" mass="123612">MIRRSASKVNGLVVKQSLRSASTAYSPMSRVMKEWIPATKNGEHADLPLNPIQLQQDIRMMTEGLRLSRELERNGWLMKSEEIEVDEKKDDDKKGNIKNDEIKEDEIKEDEIKEDQIKEDQVKEDEVKRDDSVPTVGSVGTGSVNNGKGSAGDDGNSPVPPPPPPSVPKSFPPLLAIPMRDRPPVPGTIFAINVEDREVIKAIDAMIENKHPHFLLFHSKDSDVNSDVIQDENSVHQIGVHCVLSKITKPEERKDDDNASLIVAYAQSRCKLEELTLPGSKNKSTTPSSTVESEQSSGDSSLNENSSSNVDFPTAYLSNFKVSYATTKFVAHEPYEKNSEVISQLVSEIKRTAVGLTANNEVARDQLIRADKFEPHDFADYVASLSLASADQIQAILEAVNVQERLEMVLDLIQIEDDLKRVKNKTTENMRRATFENQNKAFFKEFISQFQKVAGLNEKGEGNDKISKYMEKLKGKTLTTEAQEAFDYELDKLKGQHENSSESFVIEKYLDWLVSVPWGVYSRDLFNLKKAKSTLEQDHYGLEDVKQRILEFISLGKISGNVDGKILCLVGPPGTGKTSIAKSIAESLGRKYVRIAMGGVQDVHELKGHRRTYIGAVPGRIILALKQAQTSNPLMLIDEIDKLDTTSRGGGGASSAFLEILDPEQNHTFIDNYLDVKVDLSKVLFVCTANYLGNIAPPLRDRMEVIEVNGYTTSEKVEITKRHLIPQAAKKAGLEGGKVEIPDKTIIQLIERYCRESGLRNTKKHIGRIFSKAAFKIVEQIENKEAEAATALAEAEPLSETKVDDVKEAKEGKVAKGKKRELKESDSEESNSEKRKSSDFAAMREELEKDLDIRENTDESGVEAEALTALVIPDDIKLNISPELLKDYIGPETYPRDRVYDTLPAGVATGLAYSGSGNGDALYIESILTNSISSGTGHPGIRVTGSLKDVMKESASISYSFAKSFLTKRFPKNRFYEAADIHVHCPDGAIPKDGPSAGISFTTSLVSLALNKPIAGNIAMTGELTVTGRVLAVGGLREKILGAKRYGCNTIIFPKDIENVLEDIPEEVKEGVTFVPVEWYHEVFEKVFPDVTQQEGNSVWDEDFAALESKKKKDKK</sequence>
<feature type="region of interest" description="Disordered" evidence="9">
    <location>
        <begin position="791"/>
        <end position="841"/>
    </location>
</feature>
<dbReference type="InterPro" id="IPR003593">
    <property type="entry name" value="AAA+_ATPase"/>
</dbReference>
<feature type="active site" evidence="8">
    <location>
        <position position="996"/>
    </location>
</feature>
<evidence type="ECO:0000256" key="4">
    <source>
        <dbReference type="ARBA" id="ARBA00022825"/>
    </source>
</evidence>
<dbReference type="InterPro" id="IPR020568">
    <property type="entry name" value="Ribosomal_Su5_D2-typ_SF"/>
</dbReference>
<dbReference type="Pfam" id="PF02190">
    <property type="entry name" value="LON_substr_bdg"/>
    <property type="match status" value="1"/>
</dbReference>
<dbReference type="InterPro" id="IPR046336">
    <property type="entry name" value="Lon_prtase_N_sf"/>
</dbReference>
<dbReference type="AlphaFoldDB" id="A0A9P0VYI9"/>
<evidence type="ECO:0000256" key="1">
    <source>
        <dbReference type="ARBA" id="ARBA00022670"/>
    </source>
</evidence>
<keyword evidence="4 8" id="KW-0720">Serine protease</keyword>
<feature type="compositionally biased region" description="Pro residues" evidence="9">
    <location>
        <begin position="158"/>
        <end position="168"/>
    </location>
</feature>
<dbReference type="Gene3D" id="1.20.58.1480">
    <property type="match status" value="1"/>
</dbReference>
<feature type="active site" evidence="8">
    <location>
        <position position="1039"/>
    </location>
</feature>
<dbReference type="SUPFAM" id="SSF88697">
    <property type="entry name" value="PUA domain-like"/>
    <property type="match status" value="1"/>
</dbReference>
<dbReference type="Pfam" id="PF22667">
    <property type="entry name" value="Lon_lid"/>
    <property type="match status" value="1"/>
</dbReference>
<dbReference type="Gene3D" id="3.40.50.300">
    <property type="entry name" value="P-loop containing nucleotide triphosphate hydrolases"/>
    <property type="match status" value="1"/>
</dbReference>
<keyword evidence="13" id="KW-1185">Reference proteome</keyword>
<keyword evidence="2" id="KW-0547">Nucleotide-binding</keyword>
<proteinExistence type="inferred from homology"/>
<dbReference type="GO" id="GO:0007005">
    <property type="term" value="P:mitochondrion organization"/>
    <property type="evidence" value="ECO:0007669"/>
    <property type="project" value="TreeGrafter"/>
</dbReference>
<evidence type="ECO:0000256" key="5">
    <source>
        <dbReference type="ARBA" id="ARBA00022840"/>
    </source>
</evidence>
<name>A0A9P0VYI9_9ASCO</name>
<dbReference type="CDD" id="cd19500">
    <property type="entry name" value="RecA-like_Lon"/>
    <property type="match status" value="1"/>
</dbReference>
<dbReference type="GO" id="GO:0005524">
    <property type="term" value="F:ATP binding"/>
    <property type="evidence" value="ECO:0007669"/>
    <property type="project" value="UniProtKB-KW"/>
</dbReference>
<comment type="similarity">
    <text evidence="8">Belongs to the peptidase S16 family.</text>
</comment>
<dbReference type="PROSITE" id="PS51786">
    <property type="entry name" value="LON_PROTEOLYTIC"/>
    <property type="match status" value="1"/>
</dbReference>
<keyword evidence="5" id="KW-0067">ATP-binding</keyword>
<dbReference type="NCBIfam" id="TIGR00763">
    <property type="entry name" value="lon"/>
    <property type="match status" value="1"/>
</dbReference>
<accession>A0A9P0VYI9</accession>
<dbReference type="GO" id="GO:0004252">
    <property type="term" value="F:serine-type endopeptidase activity"/>
    <property type="evidence" value="ECO:0007669"/>
    <property type="project" value="UniProtKB-UniRule"/>
</dbReference>
<dbReference type="GO" id="GO:0051131">
    <property type="term" value="P:chaperone-mediated protein complex assembly"/>
    <property type="evidence" value="ECO:0007669"/>
    <property type="project" value="TreeGrafter"/>
</dbReference>
<dbReference type="InterPro" id="IPR008269">
    <property type="entry name" value="Lon_proteolytic"/>
</dbReference>
<dbReference type="FunFam" id="3.40.50.300:FF:000021">
    <property type="entry name" value="Lon protease homolog"/>
    <property type="match status" value="1"/>
</dbReference>
<dbReference type="PRINTS" id="PR00830">
    <property type="entry name" value="ENDOLAPTASE"/>
</dbReference>
<dbReference type="EMBL" id="CAKXYY010000009">
    <property type="protein sequence ID" value="CAH2353049.1"/>
    <property type="molecule type" value="Genomic_DNA"/>
</dbReference>
<dbReference type="Pfam" id="PF05362">
    <property type="entry name" value="Lon_C"/>
    <property type="match status" value="1"/>
</dbReference>
<feature type="region of interest" description="Disordered" evidence="9">
    <location>
        <begin position="85"/>
        <end position="168"/>
    </location>
</feature>
<keyword evidence="3 8" id="KW-0378">Hydrolase</keyword>
<keyword evidence="1 8" id="KW-0645">Protease</keyword>
<evidence type="ECO:0000259" key="11">
    <source>
        <dbReference type="PROSITE" id="PS51787"/>
    </source>
</evidence>
<dbReference type="InterPro" id="IPR054594">
    <property type="entry name" value="Lon_lid"/>
</dbReference>
<dbReference type="Gene3D" id="3.30.230.10">
    <property type="match status" value="1"/>
</dbReference>
<evidence type="ECO:0000256" key="7">
    <source>
        <dbReference type="ARBA" id="ARBA00066743"/>
    </source>
</evidence>
<dbReference type="InterPro" id="IPR014721">
    <property type="entry name" value="Ribsml_uS5_D2-typ_fold_subgr"/>
</dbReference>
<dbReference type="PROSITE" id="PS51787">
    <property type="entry name" value="LON_N"/>
    <property type="match status" value="1"/>
</dbReference>
<evidence type="ECO:0000259" key="10">
    <source>
        <dbReference type="PROSITE" id="PS51786"/>
    </source>
</evidence>
<feature type="compositionally biased region" description="Low complexity" evidence="9">
    <location>
        <begin position="296"/>
        <end position="308"/>
    </location>
</feature>
<dbReference type="EC" id="3.4.21.53" evidence="7"/>
<dbReference type="SUPFAM" id="SSF54211">
    <property type="entry name" value="Ribosomal protein S5 domain 2-like"/>
    <property type="match status" value="1"/>
</dbReference>
<dbReference type="Gene3D" id="1.20.5.5270">
    <property type="match status" value="1"/>
</dbReference>
<dbReference type="PANTHER" id="PTHR43718:SF2">
    <property type="entry name" value="LON PROTEASE HOMOLOG, MITOCHONDRIAL"/>
    <property type="match status" value="1"/>
</dbReference>
<dbReference type="PANTHER" id="PTHR43718">
    <property type="entry name" value="LON PROTEASE"/>
    <property type="match status" value="1"/>
</dbReference>
<evidence type="ECO:0000256" key="3">
    <source>
        <dbReference type="ARBA" id="ARBA00022801"/>
    </source>
</evidence>
<evidence type="ECO:0000313" key="13">
    <source>
        <dbReference type="Proteomes" id="UP000837801"/>
    </source>
</evidence>
<dbReference type="SMART" id="SM00464">
    <property type="entry name" value="LON"/>
    <property type="match status" value="1"/>
</dbReference>
<dbReference type="SUPFAM" id="SSF52540">
    <property type="entry name" value="P-loop containing nucleoside triphosphate hydrolases"/>
    <property type="match status" value="1"/>
</dbReference>
<evidence type="ECO:0000313" key="12">
    <source>
        <dbReference type="EMBL" id="CAH2353049.1"/>
    </source>
</evidence>